<feature type="transmembrane region" description="Helical" evidence="1">
    <location>
        <begin position="71"/>
        <end position="91"/>
    </location>
</feature>
<keyword evidence="2" id="KW-0732">Signal</keyword>
<feature type="chain" id="PRO_5004671347" evidence="2">
    <location>
        <begin position="26"/>
        <end position="199"/>
    </location>
</feature>
<organism evidence="3 4">
    <name type="scientific">Eimeria praecox</name>
    <dbReference type="NCBI Taxonomy" id="51316"/>
    <lineage>
        <taxon>Eukaryota</taxon>
        <taxon>Sar</taxon>
        <taxon>Alveolata</taxon>
        <taxon>Apicomplexa</taxon>
        <taxon>Conoidasida</taxon>
        <taxon>Coccidia</taxon>
        <taxon>Eucoccidiorida</taxon>
        <taxon>Eimeriorina</taxon>
        <taxon>Eimeriidae</taxon>
        <taxon>Eimeria</taxon>
    </lineage>
</organism>
<dbReference type="Proteomes" id="UP000018201">
    <property type="component" value="Unassembled WGS sequence"/>
</dbReference>
<keyword evidence="1" id="KW-1133">Transmembrane helix</keyword>
<keyword evidence="1" id="KW-0812">Transmembrane</keyword>
<feature type="signal peptide" evidence="2">
    <location>
        <begin position="1"/>
        <end position="25"/>
    </location>
</feature>
<keyword evidence="1" id="KW-0472">Membrane</keyword>
<protein>
    <submittedName>
        <fullName evidence="3">Uncharacterized protein</fullName>
    </submittedName>
</protein>
<dbReference type="OrthoDB" id="10568175at2759"/>
<evidence type="ECO:0000313" key="3">
    <source>
        <dbReference type="EMBL" id="CDI87363.1"/>
    </source>
</evidence>
<accession>U6H7C3</accession>
<proteinExistence type="predicted"/>
<evidence type="ECO:0000313" key="4">
    <source>
        <dbReference type="Proteomes" id="UP000018201"/>
    </source>
</evidence>
<reference evidence="3" key="1">
    <citation type="submission" date="2013-10" db="EMBL/GenBank/DDBJ databases">
        <title>Genomic analysis of the causative agents of coccidiosis in chickens.</title>
        <authorList>
            <person name="Reid A.J."/>
            <person name="Blake D."/>
            <person name="Billington K."/>
            <person name="Browne H."/>
            <person name="Dunn M."/>
            <person name="Hung S."/>
            <person name="Kawahara F."/>
            <person name="Miranda-Saavedra D."/>
            <person name="Mourier T."/>
            <person name="Nagra H."/>
            <person name="Otto T.D."/>
            <person name="Rawlings N."/>
            <person name="Sanchez A."/>
            <person name="Sanders M."/>
            <person name="Subramaniam C."/>
            <person name="Tay Y."/>
            <person name="Dear P."/>
            <person name="Doerig C."/>
            <person name="Gruber A."/>
            <person name="Parkinson J."/>
            <person name="Shirley M."/>
            <person name="Wan K.L."/>
            <person name="Berriman M."/>
            <person name="Tomley F."/>
            <person name="Pain A."/>
        </authorList>
    </citation>
    <scope>NUCLEOTIDE SEQUENCE [LARGE SCALE GENOMIC DNA]</scope>
    <source>
        <strain evidence="3">Houghton</strain>
    </source>
</reference>
<evidence type="ECO:0000256" key="1">
    <source>
        <dbReference type="SAM" id="Phobius"/>
    </source>
</evidence>
<reference evidence="3" key="2">
    <citation type="submission" date="2013-10" db="EMBL/GenBank/DDBJ databases">
        <authorList>
            <person name="Aslett M."/>
        </authorList>
    </citation>
    <scope>NUCLEOTIDE SEQUENCE [LARGE SCALE GENOMIC DNA]</scope>
    <source>
        <strain evidence="3">Houghton</strain>
    </source>
</reference>
<dbReference type="EMBL" id="HG697300">
    <property type="protein sequence ID" value="CDI87363.1"/>
    <property type="molecule type" value="Genomic_DNA"/>
</dbReference>
<feature type="transmembrane region" description="Helical" evidence="1">
    <location>
        <begin position="168"/>
        <end position="186"/>
    </location>
</feature>
<name>U6H7C3_9EIME</name>
<dbReference type="AlphaFoldDB" id="U6H7C3"/>
<keyword evidence="4" id="KW-1185">Reference proteome</keyword>
<gene>
    <name evidence="3" type="ORF">EPH_0025630</name>
</gene>
<sequence>MLIRWSFVLYALVACSLYSWRCSSAAEDVAVPARFSEVSLEGSNAVIAPDVHDAVLLNTQYTMEIPGTRGIVRLLFGVAILLWTIAYIWLVTYPKLMSKLQEFFMRAQQFTDVLAGEEPRSKAEYILKRIEAHAEENPEEVAMQAAGIVFGLLFMIETHAEENPEEVAMQAAGIVFGLLFTLWGLATLRKPRRIKLVGV</sequence>
<dbReference type="PROSITE" id="PS51257">
    <property type="entry name" value="PROKAR_LIPOPROTEIN"/>
    <property type="match status" value="1"/>
</dbReference>
<dbReference type="VEuPathDB" id="ToxoDB:EPH_0025630"/>
<evidence type="ECO:0000256" key="2">
    <source>
        <dbReference type="SAM" id="SignalP"/>
    </source>
</evidence>